<dbReference type="HAMAP" id="MF_01508">
    <property type="entry name" value="RfcL"/>
    <property type="match status" value="1"/>
</dbReference>
<dbReference type="Gene3D" id="3.40.50.300">
    <property type="entry name" value="P-loop containing nucleotide triphosphate hydrolases"/>
    <property type="match status" value="1"/>
</dbReference>
<dbReference type="InterPro" id="IPR023935">
    <property type="entry name" value="Rep_factor-C_lsu"/>
</dbReference>
<evidence type="ECO:0000313" key="9">
    <source>
        <dbReference type="EMBL" id="HHP81717.1"/>
    </source>
</evidence>
<dbReference type="Gene3D" id="1.10.8.60">
    <property type="match status" value="1"/>
</dbReference>
<dbReference type="InterPro" id="IPR047854">
    <property type="entry name" value="RFC_lid"/>
</dbReference>
<sequence>MNLNYIQKIPWVIKYRPKKLSEVVNQEEAKSKILDWLNKWPNVSKKALLLYGPPGCGKTSLIEAISNEYNYELIEMNASDFRRKTDIERIALKASTSHSLFGFNKKLILLDEVDGISTKEDEGAIEAIQELVRKTNVPIIMIANNPWDQNLRPLRELAEFVQFKKLSKPDMRMALMRICKAEKISCDEDAINYIIERSEGDLRAAINDLQSLGEGFSEITLDRAKLLLRPRDKERDPFETLRNIFSANYTWQAKAAMNQSQLDYEELKLWLEENIPMQYTELEDVVRAYEFLSKADIYAGRIVKSGDWDLLTYSIDLMTAGIALAAKKNVKDKYRWVKYNFPQRILLASKLKEMRSIRDDIAQIIAQYLHISTSTAKNEIIPLLKTIFTINPMEGARIALGLGLTEKMIEYIGGANKNIVLEHYKELKKNIIAHVKYDVSKPKTSEKDVSHVQKSDIDKDVKKEKDLFTFTKKRR</sequence>
<accession>A0A7C5UW08</accession>
<evidence type="ECO:0000259" key="8">
    <source>
        <dbReference type="SMART" id="SM00382"/>
    </source>
</evidence>
<dbReference type="Pfam" id="PF00004">
    <property type="entry name" value="AAA"/>
    <property type="match status" value="1"/>
</dbReference>
<comment type="similarity">
    <text evidence="1 7">Belongs to the activator 1 small subunits family. RfcL subfamily.</text>
</comment>
<reference evidence="10" key="1">
    <citation type="journal article" date="2020" name="mSystems">
        <title>Genome- and Community-Level Interaction Insights into Carbon Utilization and Element Cycling Functions of Hydrothermarchaeota in Hydrothermal Sediment.</title>
        <authorList>
            <person name="Zhou Z."/>
            <person name="Liu Y."/>
            <person name="Xu W."/>
            <person name="Pan J."/>
            <person name="Luo Z.H."/>
            <person name="Li M."/>
        </authorList>
    </citation>
    <scope>NUCLEOTIDE SEQUENCE [LARGE SCALE GENOMIC DNA]</scope>
    <source>
        <strain evidence="10">SpSt-1</strain>
        <strain evidence="9">SpSt-1121</strain>
    </source>
</reference>
<dbReference type="CDD" id="cd18140">
    <property type="entry name" value="HLD_clamp_RFC"/>
    <property type="match status" value="1"/>
</dbReference>
<evidence type="ECO:0000256" key="6">
    <source>
        <dbReference type="ARBA" id="ARBA00032141"/>
    </source>
</evidence>
<keyword evidence="3 7" id="KW-0235">DNA replication</keyword>
<evidence type="ECO:0000256" key="4">
    <source>
        <dbReference type="ARBA" id="ARBA00022741"/>
    </source>
</evidence>
<organism evidence="10">
    <name type="scientific">Ignisphaera aggregans</name>
    <dbReference type="NCBI Taxonomy" id="334771"/>
    <lineage>
        <taxon>Archaea</taxon>
        <taxon>Thermoproteota</taxon>
        <taxon>Thermoprotei</taxon>
        <taxon>Desulfurococcales</taxon>
        <taxon>Desulfurococcaceae</taxon>
        <taxon>Ignisphaera</taxon>
    </lineage>
</organism>
<dbReference type="GO" id="GO:0005524">
    <property type="term" value="F:ATP binding"/>
    <property type="evidence" value="ECO:0007669"/>
    <property type="project" value="UniProtKB-UniRule"/>
</dbReference>
<feature type="binding site" evidence="7">
    <location>
        <begin position="52"/>
        <end position="59"/>
    </location>
    <ligand>
        <name>ATP</name>
        <dbReference type="ChEBI" id="CHEBI:30616"/>
    </ligand>
</feature>
<dbReference type="PANTHER" id="PTHR23389:SF6">
    <property type="entry name" value="REPLICATION FACTOR C SUBUNIT 1"/>
    <property type="match status" value="1"/>
</dbReference>
<dbReference type="InterPro" id="IPR027417">
    <property type="entry name" value="P-loop_NTPase"/>
</dbReference>
<dbReference type="GO" id="GO:0016887">
    <property type="term" value="F:ATP hydrolysis activity"/>
    <property type="evidence" value="ECO:0007669"/>
    <property type="project" value="InterPro"/>
</dbReference>
<dbReference type="SMART" id="SM00382">
    <property type="entry name" value="AAA"/>
    <property type="match status" value="1"/>
</dbReference>
<evidence type="ECO:0000256" key="7">
    <source>
        <dbReference type="HAMAP-Rule" id="MF_01508"/>
    </source>
</evidence>
<keyword evidence="5 7" id="KW-0067">ATP-binding</keyword>
<dbReference type="GO" id="GO:0003689">
    <property type="term" value="F:DNA clamp loader activity"/>
    <property type="evidence" value="ECO:0007669"/>
    <property type="project" value="UniProtKB-UniRule"/>
</dbReference>
<dbReference type="NCBIfam" id="NF003229">
    <property type="entry name" value="PRK04195.1-5"/>
    <property type="match status" value="1"/>
</dbReference>
<name>A0A7C5UW08_9CREN</name>
<comment type="function">
    <text evidence="7">Part of the RFC clamp loader complex which loads the PCNA sliding clamp onto DNA.</text>
</comment>
<dbReference type="InterPro" id="IPR003593">
    <property type="entry name" value="AAA+_ATPase"/>
</dbReference>
<evidence type="ECO:0000256" key="5">
    <source>
        <dbReference type="ARBA" id="ARBA00022840"/>
    </source>
</evidence>
<dbReference type="PANTHER" id="PTHR23389">
    <property type="entry name" value="CHROMOSOME TRANSMISSION FIDELITY FACTOR 18"/>
    <property type="match status" value="1"/>
</dbReference>
<gene>
    <name evidence="7" type="primary">rfcL</name>
    <name evidence="10" type="ORF">ENL47_08130</name>
    <name evidence="9" type="ORF">ENM84_03540</name>
</gene>
<evidence type="ECO:0000313" key="10">
    <source>
        <dbReference type="EMBL" id="HHR96751.1"/>
    </source>
</evidence>
<dbReference type="GO" id="GO:0006260">
    <property type="term" value="P:DNA replication"/>
    <property type="evidence" value="ECO:0007669"/>
    <property type="project" value="UniProtKB-UniRule"/>
</dbReference>
<protein>
    <recommendedName>
        <fullName evidence="2 7">Replication factor C large subunit</fullName>
        <shortName evidence="7">RFC large subunit</shortName>
    </recommendedName>
    <alternativeName>
        <fullName evidence="6 7">Clamp loader large subunit</fullName>
    </alternativeName>
</protein>
<dbReference type="Pfam" id="PF21960">
    <property type="entry name" value="RCF1-5-like_lid"/>
    <property type="match status" value="1"/>
</dbReference>
<keyword evidence="4 7" id="KW-0547">Nucleotide-binding</keyword>
<evidence type="ECO:0000256" key="3">
    <source>
        <dbReference type="ARBA" id="ARBA00022705"/>
    </source>
</evidence>
<evidence type="ECO:0000256" key="1">
    <source>
        <dbReference type="ARBA" id="ARBA00006878"/>
    </source>
</evidence>
<dbReference type="SUPFAM" id="SSF52540">
    <property type="entry name" value="P-loop containing nucleoside triphosphate hydrolases"/>
    <property type="match status" value="1"/>
</dbReference>
<feature type="domain" description="AAA+ ATPase" evidence="8">
    <location>
        <begin position="44"/>
        <end position="168"/>
    </location>
</feature>
<dbReference type="EMBL" id="DRZI01000150">
    <property type="protein sequence ID" value="HHP81717.1"/>
    <property type="molecule type" value="Genomic_DNA"/>
</dbReference>
<dbReference type="EMBL" id="DRUB01000159">
    <property type="protein sequence ID" value="HHR96751.1"/>
    <property type="molecule type" value="Genomic_DNA"/>
</dbReference>
<proteinExistence type="inferred from homology"/>
<dbReference type="AlphaFoldDB" id="A0A7C5UW08"/>
<comment type="subunit">
    <text evidence="7">Heteromultimer composed of small subunits (RfcS) and large subunits (RfcL).</text>
</comment>
<dbReference type="CDD" id="cd00009">
    <property type="entry name" value="AAA"/>
    <property type="match status" value="1"/>
</dbReference>
<evidence type="ECO:0000256" key="2">
    <source>
        <dbReference type="ARBA" id="ARBA00014793"/>
    </source>
</evidence>
<comment type="caution">
    <text evidence="10">The sequence shown here is derived from an EMBL/GenBank/DDBJ whole genome shotgun (WGS) entry which is preliminary data.</text>
</comment>
<dbReference type="InterPro" id="IPR003959">
    <property type="entry name" value="ATPase_AAA_core"/>
</dbReference>